<accession>A0A9N9QJ16</accession>
<dbReference type="InterPro" id="IPR016186">
    <property type="entry name" value="C-type_lectin-like/link_sf"/>
</dbReference>
<dbReference type="Gene3D" id="3.10.100.10">
    <property type="entry name" value="Mannose-Binding Protein A, subunit A"/>
    <property type="match status" value="1"/>
</dbReference>
<reference evidence="3" key="1">
    <citation type="submission" date="2022-01" db="EMBL/GenBank/DDBJ databases">
        <authorList>
            <person name="King R."/>
        </authorList>
    </citation>
    <scope>NUCLEOTIDE SEQUENCE</scope>
</reference>
<dbReference type="InterPro" id="IPR016187">
    <property type="entry name" value="CTDL_fold"/>
</dbReference>
<dbReference type="InterPro" id="IPR001304">
    <property type="entry name" value="C-type_lectin-like"/>
</dbReference>
<feature type="domain" description="C-type lectin" evidence="2">
    <location>
        <begin position="14"/>
        <end position="147"/>
    </location>
</feature>
<dbReference type="EMBL" id="OU892280">
    <property type="protein sequence ID" value="CAG9767242.1"/>
    <property type="molecule type" value="Genomic_DNA"/>
</dbReference>
<dbReference type="SUPFAM" id="SSF56436">
    <property type="entry name" value="C-type lectin-like"/>
    <property type="match status" value="1"/>
</dbReference>
<dbReference type="OrthoDB" id="8032540at2759"/>
<dbReference type="PANTHER" id="PTHR22803">
    <property type="entry name" value="MANNOSE, PHOSPHOLIPASE, LECTIN RECEPTOR RELATED"/>
    <property type="match status" value="1"/>
</dbReference>
<dbReference type="AlphaFoldDB" id="A0A9N9QJ16"/>
<dbReference type="CDD" id="cd00037">
    <property type="entry name" value="CLECT"/>
    <property type="match status" value="1"/>
</dbReference>
<keyword evidence="1" id="KW-0732">Signal</keyword>
<proteinExistence type="predicted"/>
<keyword evidence="4" id="KW-1185">Reference proteome</keyword>
<protein>
    <recommendedName>
        <fullName evidence="2">C-type lectin domain-containing protein</fullName>
    </recommendedName>
</protein>
<feature type="signal peptide" evidence="1">
    <location>
        <begin position="1"/>
        <end position="21"/>
    </location>
</feature>
<dbReference type="SMART" id="SM00034">
    <property type="entry name" value="CLECT"/>
    <property type="match status" value="1"/>
</dbReference>
<gene>
    <name evidence="3" type="ORF">CEUTPL_LOCUS7808</name>
</gene>
<dbReference type="Proteomes" id="UP001152799">
    <property type="component" value="Chromosome 4"/>
</dbReference>
<feature type="chain" id="PRO_5040254637" description="C-type lectin domain-containing protein" evidence="1">
    <location>
        <begin position="22"/>
        <end position="154"/>
    </location>
</feature>
<name>A0A9N9QJ16_9CUCU</name>
<evidence type="ECO:0000259" key="2">
    <source>
        <dbReference type="SMART" id="SM00034"/>
    </source>
</evidence>
<evidence type="ECO:0000313" key="3">
    <source>
        <dbReference type="EMBL" id="CAG9767242.1"/>
    </source>
</evidence>
<evidence type="ECO:0000313" key="4">
    <source>
        <dbReference type="Proteomes" id="UP001152799"/>
    </source>
</evidence>
<dbReference type="InterPro" id="IPR050111">
    <property type="entry name" value="C-type_lectin/snaclec_domain"/>
</dbReference>
<dbReference type="Pfam" id="PF00059">
    <property type="entry name" value="Lectin_C"/>
    <property type="match status" value="1"/>
</dbReference>
<organism evidence="3 4">
    <name type="scientific">Ceutorhynchus assimilis</name>
    <name type="common">cabbage seed weevil</name>
    <dbReference type="NCBI Taxonomy" id="467358"/>
    <lineage>
        <taxon>Eukaryota</taxon>
        <taxon>Metazoa</taxon>
        <taxon>Ecdysozoa</taxon>
        <taxon>Arthropoda</taxon>
        <taxon>Hexapoda</taxon>
        <taxon>Insecta</taxon>
        <taxon>Pterygota</taxon>
        <taxon>Neoptera</taxon>
        <taxon>Endopterygota</taxon>
        <taxon>Coleoptera</taxon>
        <taxon>Polyphaga</taxon>
        <taxon>Cucujiformia</taxon>
        <taxon>Curculionidae</taxon>
        <taxon>Ceutorhynchinae</taxon>
        <taxon>Ceutorhynchus</taxon>
    </lineage>
</organism>
<sequence length="154" mass="18114">MIAYYHFVFVTLFLLADIIECQKYVVSLEPVNWYQALINCKNAGMELASIHSEQEQNDLDKFLRTNGYDKGYWLAGTKEGNGQFYWATTGTKMIYTKWLDGQPDDAKFDTNFYEGEHCVCWGFPSYRPEPIGWNDMTCFNNISYICQRFEYCFI</sequence>
<evidence type="ECO:0000256" key="1">
    <source>
        <dbReference type="SAM" id="SignalP"/>
    </source>
</evidence>